<keyword evidence="3 6" id="KW-0812">Transmembrane</keyword>
<dbReference type="PANTHER" id="PTHR32196">
    <property type="entry name" value="ABC TRANSPORTER PERMEASE PROTEIN YPHD-RELATED-RELATED"/>
    <property type="match status" value="1"/>
</dbReference>
<evidence type="ECO:0000256" key="6">
    <source>
        <dbReference type="SAM" id="Phobius"/>
    </source>
</evidence>
<dbReference type="InterPro" id="IPR001851">
    <property type="entry name" value="ABC_transp_permease"/>
</dbReference>
<protein>
    <submittedName>
        <fullName evidence="7">Ribose transport system permease protein</fullName>
    </submittedName>
</protein>
<feature type="transmembrane region" description="Helical" evidence="6">
    <location>
        <begin position="257"/>
        <end position="287"/>
    </location>
</feature>
<dbReference type="EMBL" id="FMZW01000015">
    <property type="protein sequence ID" value="SDD78186.1"/>
    <property type="molecule type" value="Genomic_DNA"/>
</dbReference>
<feature type="transmembrane region" description="Helical" evidence="6">
    <location>
        <begin position="55"/>
        <end position="74"/>
    </location>
</feature>
<feature type="transmembrane region" description="Helical" evidence="6">
    <location>
        <begin position="100"/>
        <end position="122"/>
    </location>
</feature>
<dbReference type="Pfam" id="PF02653">
    <property type="entry name" value="BPD_transp_2"/>
    <property type="match status" value="1"/>
</dbReference>
<evidence type="ECO:0000313" key="8">
    <source>
        <dbReference type="Proteomes" id="UP000199245"/>
    </source>
</evidence>
<gene>
    <name evidence="7" type="ORF">SAMN05216337_101556</name>
</gene>
<feature type="transmembrane region" description="Helical" evidence="6">
    <location>
        <begin position="20"/>
        <end position="43"/>
    </location>
</feature>
<dbReference type="GO" id="GO:0022857">
    <property type="term" value="F:transmembrane transporter activity"/>
    <property type="evidence" value="ECO:0007669"/>
    <property type="project" value="InterPro"/>
</dbReference>
<feature type="transmembrane region" description="Helical" evidence="6">
    <location>
        <begin position="299"/>
        <end position="319"/>
    </location>
</feature>
<organism evidence="7 8">
    <name type="scientific">Bradyrhizobium brasilense</name>
    <dbReference type="NCBI Taxonomy" id="1419277"/>
    <lineage>
        <taxon>Bacteria</taxon>
        <taxon>Pseudomonadati</taxon>
        <taxon>Pseudomonadota</taxon>
        <taxon>Alphaproteobacteria</taxon>
        <taxon>Hyphomicrobiales</taxon>
        <taxon>Nitrobacteraceae</taxon>
        <taxon>Bradyrhizobium</taxon>
    </lineage>
</organism>
<feature type="transmembrane region" description="Helical" evidence="6">
    <location>
        <begin position="220"/>
        <end position="237"/>
    </location>
</feature>
<dbReference type="Proteomes" id="UP000199245">
    <property type="component" value="Unassembled WGS sequence"/>
</dbReference>
<dbReference type="AlphaFoldDB" id="A0A1G6XLS0"/>
<comment type="subcellular location">
    <subcellularLocation>
        <location evidence="1">Cell membrane</location>
        <topology evidence="1">Multi-pass membrane protein</topology>
    </subcellularLocation>
</comment>
<dbReference type="PANTHER" id="PTHR32196:SF72">
    <property type="entry name" value="RIBOSE IMPORT PERMEASE PROTEIN RBSC"/>
    <property type="match status" value="1"/>
</dbReference>
<keyword evidence="2" id="KW-1003">Cell membrane</keyword>
<name>A0A1G6XLS0_9BRAD</name>
<sequence>MSTQALDTKTPVSKFRLSGGASGIVIALIVIIVALGVASPRFLSVGNLTDITRQAVFVAIIAFGATLVIAMRGIDLSVGSTLAFTGLIAADLMNRGFNPYLSVGASLAVGTLIGLVNGVLVAKVKIADFIVTMAMMVITRGLIMVYTEGIPLTGLSNPSFQVFGQGFVGFVPMPVLVTILTFAAVYFLLYQTRFGRYTLSIGSNPEAARLVGIRIDRIKIAVYALTGFLAALSGVLLTSRLEAAMPEAGEGYELDVIAAVVMGGTSLAGGRASLLGTAAGAVLMAVVRNGLNILNVNTFWHQVVIGAIILLAVCADKFGGRSRDT</sequence>
<feature type="transmembrane region" description="Helical" evidence="6">
    <location>
        <begin position="167"/>
        <end position="189"/>
    </location>
</feature>
<evidence type="ECO:0000256" key="1">
    <source>
        <dbReference type="ARBA" id="ARBA00004651"/>
    </source>
</evidence>
<evidence type="ECO:0000256" key="5">
    <source>
        <dbReference type="ARBA" id="ARBA00023136"/>
    </source>
</evidence>
<dbReference type="RefSeq" id="WP_092083587.1">
    <property type="nucleotide sequence ID" value="NZ_FMZW01000015.1"/>
</dbReference>
<evidence type="ECO:0000256" key="3">
    <source>
        <dbReference type="ARBA" id="ARBA00022692"/>
    </source>
</evidence>
<dbReference type="GO" id="GO:0005886">
    <property type="term" value="C:plasma membrane"/>
    <property type="evidence" value="ECO:0007669"/>
    <property type="project" value="UniProtKB-SubCell"/>
</dbReference>
<reference evidence="7 8" key="1">
    <citation type="submission" date="2016-10" db="EMBL/GenBank/DDBJ databases">
        <authorList>
            <person name="de Groot N.N."/>
        </authorList>
    </citation>
    <scope>NUCLEOTIDE SEQUENCE [LARGE SCALE GENOMIC DNA]</scope>
    <source>
        <strain evidence="7 8">R5</strain>
    </source>
</reference>
<evidence type="ECO:0000313" key="7">
    <source>
        <dbReference type="EMBL" id="SDD78186.1"/>
    </source>
</evidence>
<keyword evidence="4 6" id="KW-1133">Transmembrane helix</keyword>
<proteinExistence type="predicted"/>
<keyword evidence="5 6" id="KW-0472">Membrane</keyword>
<accession>A0A1G6XLS0</accession>
<dbReference type="CDD" id="cd06579">
    <property type="entry name" value="TM_PBP1_transp_AraH_like"/>
    <property type="match status" value="1"/>
</dbReference>
<evidence type="ECO:0000256" key="4">
    <source>
        <dbReference type="ARBA" id="ARBA00022989"/>
    </source>
</evidence>
<feature type="transmembrane region" description="Helical" evidence="6">
    <location>
        <begin position="129"/>
        <end position="147"/>
    </location>
</feature>
<evidence type="ECO:0000256" key="2">
    <source>
        <dbReference type="ARBA" id="ARBA00022475"/>
    </source>
</evidence>